<dbReference type="CDD" id="cd03692">
    <property type="entry name" value="mtIF2_IVc"/>
    <property type="match status" value="1"/>
</dbReference>
<dbReference type="NCBIfam" id="TIGR00487">
    <property type="entry name" value="IF-2"/>
    <property type="match status" value="1"/>
</dbReference>
<dbReference type="Gene3D" id="3.40.50.10050">
    <property type="entry name" value="Translation initiation factor IF- 2, domain 3"/>
    <property type="match status" value="1"/>
</dbReference>
<evidence type="ECO:0000256" key="5">
    <source>
        <dbReference type="ARBA" id="ARBA00022640"/>
    </source>
</evidence>
<dbReference type="GeneID" id="8715186"/>
<evidence type="ECO:0000259" key="11">
    <source>
        <dbReference type="PROSITE" id="PS51722"/>
    </source>
</evidence>
<keyword evidence="5 12" id="KW-0934">Plastid</keyword>
<dbReference type="Gene3D" id="3.40.50.300">
    <property type="entry name" value="P-loop containing nucleotide triphosphate hydrolases"/>
    <property type="match status" value="1"/>
</dbReference>
<dbReference type="Gene3D" id="2.40.30.10">
    <property type="entry name" value="Translation factors"/>
    <property type="match status" value="2"/>
</dbReference>
<dbReference type="RefSeq" id="YP_003359240.1">
    <property type="nucleotide sequence ID" value="NC_013703.1"/>
</dbReference>
<dbReference type="PANTHER" id="PTHR43381:SF5">
    <property type="entry name" value="TR-TYPE G DOMAIN-CONTAINING PROTEIN"/>
    <property type="match status" value="1"/>
</dbReference>
<accession>D2IS84</accession>
<organism evidence="12">
    <name type="scientific">Cryptomonas paramaecium</name>
    <dbReference type="NCBI Taxonomy" id="2898"/>
    <lineage>
        <taxon>Eukaryota</taxon>
        <taxon>Cryptophyceae</taxon>
        <taxon>Cryptomonadales</taxon>
        <taxon>Cryptomonadaceae</taxon>
        <taxon>Cryptomonas</taxon>
    </lineage>
</organism>
<keyword evidence="3" id="KW-0150">Chloroplast</keyword>
<keyword evidence="8" id="KW-0342">GTP-binding</keyword>
<feature type="compositionally biased region" description="Basic and acidic residues" evidence="10">
    <location>
        <begin position="7"/>
        <end position="21"/>
    </location>
</feature>
<proteinExistence type="inferred from homology"/>
<dbReference type="GO" id="GO:0005525">
    <property type="term" value="F:GTP binding"/>
    <property type="evidence" value="ECO:0007669"/>
    <property type="project" value="UniProtKB-KW"/>
</dbReference>
<dbReference type="InterPro" id="IPR015760">
    <property type="entry name" value="TIF_IF2"/>
</dbReference>
<dbReference type="InterPro" id="IPR027417">
    <property type="entry name" value="P-loop_NTPase"/>
</dbReference>
<feature type="domain" description="Tr-type G" evidence="11">
    <location>
        <begin position="158"/>
        <end position="338"/>
    </location>
</feature>
<evidence type="ECO:0000313" key="12">
    <source>
        <dbReference type="EMBL" id="ACT46776.1"/>
    </source>
</evidence>
<dbReference type="CDD" id="cd01887">
    <property type="entry name" value="IF2_eIF5B"/>
    <property type="match status" value="1"/>
</dbReference>
<keyword evidence="4 12" id="KW-0396">Initiation factor</keyword>
<dbReference type="PROSITE" id="PS51722">
    <property type="entry name" value="G_TR_2"/>
    <property type="match status" value="1"/>
</dbReference>
<dbReference type="PRINTS" id="PR00315">
    <property type="entry name" value="ELONGATNFCT"/>
</dbReference>
<dbReference type="Pfam" id="PF04760">
    <property type="entry name" value="IF2_N"/>
    <property type="match status" value="1"/>
</dbReference>
<dbReference type="FunFam" id="3.40.50.300:FF:000019">
    <property type="entry name" value="Translation initiation factor IF-2"/>
    <property type="match status" value="1"/>
</dbReference>
<dbReference type="InterPro" id="IPR006847">
    <property type="entry name" value="IF2_N"/>
</dbReference>
<dbReference type="InterPro" id="IPR000795">
    <property type="entry name" value="T_Tr_GTP-bd_dom"/>
</dbReference>
<evidence type="ECO:0000256" key="2">
    <source>
        <dbReference type="ARBA" id="ARBA00007733"/>
    </source>
</evidence>
<dbReference type="InterPro" id="IPR023115">
    <property type="entry name" value="TIF_IF2_dom3"/>
</dbReference>
<protein>
    <recommendedName>
        <fullName evidence="9">Translation initiation factor IF-2, chloroplastic</fullName>
    </recommendedName>
</protein>
<sequence length="654" mass="72469">MVNKNKASHEEMPETNRHSNKTESNQTELIQKKLAEKTLNQATKEKSTITKDKKKNKTSKKKLEEKAELKKYAPNTSKEISIHRTTCIEELSTLLLTPKNEIIKSLLLKGISVTPNQLINEDIIQQIADEYETKIITEPKPIITTKTSKPISTSAQTQRPPIVTIIGHVNHGKTTLLHKIRNSQTNQKEAGGITQKIGAYETIFEHKGENRKIVFLDTPGHETFSSTRSKSLSNSDLAILVIAIDDGIKAQTIESIKQAKDANIPIVVAINKVDKTDSIKANTERLKTQLAEYNLIPEEWGGDTSMVAVSASQEYGIKELIDNIFLRTDMLDLRANPTCEAKGIVLETNINKTKGITTLILVQEGTLHIGETIVIGDTWSKIKNMVDASGKTTLVATASSVITIQGLLTTPHTETHFSCFRKVKDAIEFIKMKKTNTDFPKTPLVSATHSFIKQENKTEINVIIKAESQGLLEAVALNIPTQKHPNVNVRITKASVGYVTETDVEFAITSKSEILAFNTTYAPEAKKLANKKNIIIKDFKVIYDILNYISALENGNKSRNEKTDPTGIGIVKAIFPTSKTFVAGVLVTKGTITKKSLIHIIQELKTIYTGEIKSLKRGKEDISEAHYGSECGICLPNFAAWKIGDFIHAFDHPL</sequence>
<dbReference type="FunFam" id="2.40.30.10:FF:000008">
    <property type="entry name" value="Translation initiation factor IF-2"/>
    <property type="match status" value="1"/>
</dbReference>
<dbReference type="SUPFAM" id="SSF52156">
    <property type="entry name" value="Initiation factor IF2/eIF5b, domain 3"/>
    <property type="match status" value="1"/>
</dbReference>
<keyword evidence="7" id="KW-0648">Protein biosynthesis</keyword>
<dbReference type="NCBIfam" id="TIGR00231">
    <property type="entry name" value="small_GTP"/>
    <property type="match status" value="1"/>
</dbReference>
<dbReference type="InterPro" id="IPR005225">
    <property type="entry name" value="Small_GTP-bd"/>
</dbReference>
<keyword evidence="6" id="KW-0547">Nucleotide-binding</keyword>
<dbReference type="SUPFAM" id="SSF52540">
    <property type="entry name" value="P-loop containing nucleoside triphosphate hydrolases"/>
    <property type="match status" value="1"/>
</dbReference>
<dbReference type="InterPro" id="IPR036925">
    <property type="entry name" value="TIF_IF2_dom3_sf"/>
</dbReference>
<dbReference type="SUPFAM" id="SSF50447">
    <property type="entry name" value="Translation proteins"/>
    <property type="match status" value="2"/>
</dbReference>
<dbReference type="InterPro" id="IPR000178">
    <property type="entry name" value="TF_IF2_bacterial-like"/>
</dbReference>
<evidence type="ECO:0000256" key="8">
    <source>
        <dbReference type="ARBA" id="ARBA00023134"/>
    </source>
</evidence>
<geneLocation type="plastid" evidence="12"/>
<reference evidence="12" key="1">
    <citation type="journal article" date="2009" name="Genome Biol. Evol.">
        <title>The complete plastid genome sequence of the secondarily nonphotosynthetic alga Cryptomonas paramecium: reduction, compaction, and accelerated evolutionary rate.</title>
        <authorList>
            <person name="Donaher N."/>
            <person name="Tanifuji G."/>
            <person name="Onodera N.T."/>
            <person name="Malfatti S.A."/>
            <person name="Chain P.S."/>
            <person name="Hara Y."/>
            <person name="Archibald J.M."/>
        </authorList>
    </citation>
    <scope>NUCLEOTIDE SEQUENCE</scope>
    <source>
        <strain evidence="12">CCAP977/2a</strain>
    </source>
</reference>
<comment type="similarity">
    <text evidence="2">Belongs to the TRAFAC class translation factor GTPase superfamily. Classic translation factor GTPase family. IF-2 subfamily.</text>
</comment>
<dbReference type="Pfam" id="PF22042">
    <property type="entry name" value="EF-G_D2"/>
    <property type="match status" value="1"/>
</dbReference>
<name>D2IS84_9CRYP</name>
<feature type="region of interest" description="Disordered" evidence="10">
    <location>
        <begin position="1"/>
        <end position="63"/>
    </location>
</feature>
<dbReference type="GO" id="GO:0009507">
    <property type="term" value="C:chloroplast"/>
    <property type="evidence" value="ECO:0007669"/>
    <property type="project" value="UniProtKB-SubCell"/>
</dbReference>
<evidence type="ECO:0000256" key="3">
    <source>
        <dbReference type="ARBA" id="ARBA00022528"/>
    </source>
</evidence>
<evidence type="ECO:0000256" key="4">
    <source>
        <dbReference type="ARBA" id="ARBA00022540"/>
    </source>
</evidence>
<comment type="subcellular location">
    <subcellularLocation>
        <location evidence="1">Plastid</location>
        <location evidence="1">Chloroplast</location>
    </subcellularLocation>
</comment>
<dbReference type="InterPro" id="IPR053905">
    <property type="entry name" value="EF-G-like_DII"/>
</dbReference>
<evidence type="ECO:0000256" key="7">
    <source>
        <dbReference type="ARBA" id="ARBA00022917"/>
    </source>
</evidence>
<dbReference type="InterPro" id="IPR009000">
    <property type="entry name" value="Transl_B-barrel_sf"/>
</dbReference>
<dbReference type="GO" id="GO:0003924">
    <property type="term" value="F:GTPase activity"/>
    <property type="evidence" value="ECO:0007669"/>
    <property type="project" value="InterPro"/>
</dbReference>
<dbReference type="Pfam" id="PF00009">
    <property type="entry name" value="GTP_EFTU"/>
    <property type="match status" value="1"/>
</dbReference>
<dbReference type="AlphaFoldDB" id="D2IS84"/>
<gene>
    <name evidence="12" type="primary">infB</name>
    <name evidence="12" type="ORF">CRPAC_p024</name>
</gene>
<evidence type="ECO:0000256" key="6">
    <source>
        <dbReference type="ARBA" id="ARBA00022741"/>
    </source>
</evidence>
<dbReference type="Pfam" id="PF11987">
    <property type="entry name" value="IF-2"/>
    <property type="match status" value="1"/>
</dbReference>
<evidence type="ECO:0000256" key="1">
    <source>
        <dbReference type="ARBA" id="ARBA00004229"/>
    </source>
</evidence>
<evidence type="ECO:0000256" key="9">
    <source>
        <dbReference type="ARBA" id="ARBA00044105"/>
    </source>
</evidence>
<dbReference type="GO" id="GO:0003743">
    <property type="term" value="F:translation initiation factor activity"/>
    <property type="evidence" value="ECO:0007669"/>
    <property type="project" value="UniProtKB-KW"/>
</dbReference>
<dbReference type="PANTHER" id="PTHR43381">
    <property type="entry name" value="TRANSLATION INITIATION FACTOR IF-2-RELATED"/>
    <property type="match status" value="1"/>
</dbReference>
<evidence type="ECO:0000256" key="10">
    <source>
        <dbReference type="SAM" id="MobiDB-lite"/>
    </source>
</evidence>
<dbReference type="EMBL" id="GQ358203">
    <property type="protein sequence ID" value="ACT46776.1"/>
    <property type="molecule type" value="Genomic_DNA"/>
</dbReference>
<dbReference type="FunFam" id="3.40.50.10050:FF:000001">
    <property type="entry name" value="Translation initiation factor IF-2"/>
    <property type="match status" value="1"/>
</dbReference>